<sequence>MANADALCHEERGEKRIVNQLSRWLTSPPEACFSLSTIAYDLSLPAFTSRVGARSVPPPAEEDEAKKDQCA</sequence>
<dbReference type="Proteomes" id="UP001320148">
    <property type="component" value="Chromosome"/>
</dbReference>
<keyword evidence="3" id="KW-1185">Reference proteome</keyword>
<dbReference type="EMBL" id="AP024488">
    <property type="protein sequence ID" value="BCS98935.1"/>
    <property type="molecule type" value="Genomic_DNA"/>
</dbReference>
<evidence type="ECO:0000313" key="2">
    <source>
        <dbReference type="EMBL" id="BCS98935.1"/>
    </source>
</evidence>
<name>A0ABM7PNT4_9BACT</name>
<feature type="region of interest" description="Disordered" evidence="1">
    <location>
        <begin position="51"/>
        <end position="71"/>
    </location>
</feature>
<gene>
    <name evidence="2" type="ORF">DSLASN_45670</name>
</gene>
<proteinExistence type="predicted"/>
<organism evidence="2 3">
    <name type="scientific">Desulfoluna limicola</name>
    <dbReference type="NCBI Taxonomy" id="2810562"/>
    <lineage>
        <taxon>Bacteria</taxon>
        <taxon>Pseudomonadati</taxon>
        <taxon>Thermodesulfobacteriota</taxon>
        <taxon>Desulfobacteria</taxon>
        <taxon>Desulfobacterales</taxon>
        <taxon>Desulfolunaceae</taxon>
        <taxon>Desulfoluna</taxon>
    </lineage>
</organism>
<protein>
    <submittedName>
        <fullName evidence="2">Uncharacterized protein</fullName>
    </submittedName>
</protein>
<evidence type="ECO:0000313" key="3">
    <source>
        <dbReference type="Proteomes" id="UP001320148"/>
    </source>
</evidence>
<reference evidence="2 3" key="1">
    <citation type="submission" date="2021-02" db="EMBL/GenBank/DDBJ databases">
        <title>Complete genome of Desulfoluna sp. strain ASN36.</title>
        <authorList>
            <person name="Takahashi A."/>
            <person name="Kojima H."/>
            <person name="Fukui M."/>
        </authorList>
    </citation>
    <scope>NUCLEOTIDE SEQUENCE [LARGE SCALE GENOMIC DNA]</scope>
    <source>
        <strain evidence="2 3">ASN36</strain>
    </source>
</reference>
<evidence type="ECO:0000256" key="1">
    <source>
        <dbReference type="SAM" id="MobiDB-lite"/>
    </source>
</evidence>
<accession>A0ABM7PNT4</accession>